<keyword evidence="1" id="KW-1133">Transmembrane helix</keyword>
<dbReference type="EMBL" id="CP129118">
    <property type="protein sequence ID" value="WOV88938.1"/>
    <property type="molecule type" value="Genomic_DNA"/>
</dbReference>
<feature type="transmembrane region" description="Helical" evidence="1">
    <location>
        <begin position="6"/>
        <end position="26"/>
    </location>
</feature>
<dbReference type="RefSeq" id="WP_317970503.1">
    <property type="nucleotide sequence ID" value="NZ_CP129118.1"/>
</dbReference>
<dbReference type="Pfam" id="PF06103">
    <property type="entry name" value="DUF948"/>
    <property type="match status" value="1"/>
</dbReference>
<accession>A0ABZ0LA18</accession>
<evidence type="ECO:0000256" key="1">
    <source>
        <dbReference type="SAM" id="Phobius"/>
    </source>
</evidence>
<proteinExistence type="predicted"/>
<reference evidence="2 3" key="1">
    <citation type="submission" date="2023-06" db="EMBL/GenBank/DDBJ databases">
        <title>Sporosarcina sp. nov., isolated from Korean tranditional fermented seafood 'Jeotgal'.</title>
        <authorList>
            <person name="Yang A.I."/>
            <person name="Shin N.-R."/>
        </authorList>
    </citation>
    <scope>NUCLEOTIDE SEQUENCE [LARGE SCALE GENOMIC DNA]</scope>
    <source>
        <strain evidence="2 3">T2O-4</strain>
    </source>
</reference>
<dbReference type="PANTHER" id="PTHR40070">
    <property type="entry name" value="UPF0478 PROTEIN YTXG"/>
    <property type="match status" value="1"/>
</dbReference>
<gene>
    <name evidence="2" type="ORF">QWT69_07495</name>
</gene>
<keyword evidence="3" id="KW-1185">Reference proteome</keyword>
<dbReference type="Proteomes" id="UP001303902">
    <property type="component" value="Chromosome"/>
</dbReference>
<dbReference type="PANTHER" id="PTHR40070:SF1">
    <property type="entry name" value="UPF0478 PROTEIN YTXG"/>
    <property type="match status" value="1"/>
</dbReference>
<name>A0ABZ0LA18_9BACL</name>
<sequence length="137" mass="15126">MFVDIGVFLMAVSFAIFAVFFAKNLWRLSFVAKSVGETAKQMESSFNGTLDQVEKVLDNTHATAMDVEVKISALNGVFYTVGEVGHTTDLISEELNDLTVGYANGRRVEGEKPFIRIIQGAEFVKGVIKSWKRGQTV</sequence>
<dbReference type="InterPro" id="IPR009293">
    <property type="entry name" value="UPF0478"/>
</dbReference>
<organism evidence="2 3">
    <name type="scientific">Sporosarcina oncorhynchi</name>
    <dbReference type="NCBI Taxonomy" id="3056444"/>
    <lineage>
        <taxon>Bacteria</taxon>
        <taxon>Bacillati</taxon>
        <taxon>Bacillota</taxon>
        <taxon>Bacilli</taxon>
        <taxon>Bacillales</taxon>
        <taxon>Caryophanaceae</taxon>
        <taxon>Sporosarcina</taxon>
    </lineage>
</organism>
<keyword evidence="1" id="KW-0472">Membrane</keyword>
<keyword evidence="1" id="KW-0812">Transmembrane</keyword>
<evidence type="ECO:0000313" key="3">
    <source>
        <dbReference type="Proteomes" id="UP001303902"/>
    </source>
</evidence>
<protein>
    <submittedName>
        <fullName evidence="2">DUF948 domain-containing protein</fullName>
    </submittedName>
</protein>
<evidence type="ECO:0000313" key="2">
    <source>
        <dbReference type="EMBL" id="WOV88938.1"/>
    </source>
</evidence>